<evidence type="ECO:0000313" key="2">
    <source>
        <dbReference type="Proteomes" id="UP000031623"/>
    </source>
</evidence>
<name>A0A090AQM7_9GAMM</name>
<dbReference type="OrthoDB" id="503186at2"/>
<dbReference type="Proteomes" id="UP000031623">
    <property type="component" value="Chromosome"/>
</dbReference>
<reference evidence="1" key="1">
    <citation type="journal article" date="2014" name="ISME J.">
        <title>Ecophysiology of Thioploca ingrica as revealed by the complete genome sequence supplemented with proteomic evidence.</title>
        <authorList>
            <person name="Kojima H."/>
            <person name="Ogura Y."/>
            <person name="Yamamoto N."/>
            <person name="Togashi T."/>
            <person name="Mori H."/>
            <person name="Watanabe T."/>
            <person name="Nemoto F."/>
            <person name="Kurokawa K."/>
            <person name="Hayashi T."/>
            <person name="Fukui M."/>
        </authorList>
    </citation>
    <scope>NUCLEOTIDE SEQUENCE [LARGE SCALE GENOMIC DNA]</scope>
</reference>
<dbReference type="EMBL" id="AP014633">
    <property type="protein sequence ID" value="BAP57960.1"/>
    <property type="molecule type" value="Genomic_DNA"/>
</dbReference>
<evidence type="ECO:0000313" key="1">
    <source>
        <dbReference type="EMBL" id="BAP57960.1"/>
    </source>
</evidence>
<accession>A0A090AQM7</accession>
<dbReference type="AlphaFoldDB" id="A0A090AQM7"/>
<proteinExistence type="predicted"/>
<dbReference type="KEGG" id="tig:THII_3663"/>
<protein>
    <submittedName>
        <fullName evidence="1">Uncharacterized protein</fullName>
    </submittedName>
</protein>
<dbReference type="HOGENOM" id="CLU_725478_0_0_6"/>
<gene>
    <name evidence="1" type="ORF">THII_3663</name>
</gene>
<keyword evidence="2" id="KW-1185">Reference proteome</keyword>
<organism evidence="1 2">
    <name type="scientific">Thioploca ingrica</name>
    <dbReference type="NCBI Taxonomy" id="40754"/>
    <lineage>
        <taxon>Bacteria</taxon>
        <taxon>Pseudomonadati</taxon>
        <taxon>Pseudomonadota</taxon>
        <taxon>Gammaproteobacteria</taxon>
        <taxon>Thiotrichales</taxon>
        <taxon>Thiotrichaceae</taxon>
        <taxon>Thioploca</taxon>
    </lineage>
</organism>
<sequence>MASKYQSYFHFLVAKFYRNYRRYQIAKLITWEPLPPLEEGCTAIIGMCSRIPYILGANLYCLSKNRWSDLKAIIIAVDAEKSSLPAGFEEEVIKQFPELKLTFIYYNHRQAQFTAQVNDPYIYSWLSWSLCLNHIWTKTALIQDYDALILGKEILAKRYQAFSESGAKMQGITWYKGNNFVVEDHLATTFEAFIDVNWIRSFPPVMGHNKFGIFKGRQVNYDTYLDIQANYTPESQRTVMPMSLEDLAHPSNLITQYMRFRNSPGKPSLCFSIPMLPFFYFLAGRTNAFTIATQALQRGDPEHVDLLGDGVQMNLTLLDIASIDFNFKLILQVLLRYEIKPFKELIDYGIALYQIIKTPVEQIWLGDFTPVQREWIAAAKRL</sequence>